<dbReference type="EMBL" id="KV878893">
    <property type="protein sequence ID" value="OJJ86157.1"/>
    <property type="molecule type" value="Genomic_DNA"/>
</dbReference>
<organism evidence="1 2">
    <name type="scientific">Aspergillus glaucus CBS 516.65</name>
    <dbReference type="NCBI Taxonomy" id="1160497"/>
    <lineage>
        <taxon>Eukaryota</taxon>
        <taxon>Fungi</taxon>
        <taxon>Dikarya</taxon>
        <taxon>Ascomycota</taxon>
        <taxon>Pezizomycotina</taxon>
        <taxon>Eurotiomycetes</taxon>
        <taxon>Eurotiomycetidae</taxon>
        <taxon>Eurotiales</taxon>
        <taxon>Aspergillaceae</taxon>
        <taxon>Aspergillus</taxon>
        <taxon>Aspergillus subgen. Aspergillus</taxon>
    </lineage>
</organism>
<protein>
    <submittedName>
        <fullName evidence="1">Uncharacterized protein</fullName>
    </submittedName>
</protein>
<gene>
    <name evidence="1" type="ORF">ASPGLDRAFT_45194</name>
</gene>
<accession>A0A1L9VQG8</accession>
<reference evidence="2" key="1">
    <citation type="journal article" date="2017" name="Genome Biol.">
        <title>Comparative genomics reveals high biological diversity and specific adaptations in the industrially and medically important fungal genus Aspergillus.</title>
        <authorList>
            <person name="de Vries R.P."/>
            <person name="Riley R."/>
            <person name="Wiebenga A."/>
            <person name="Aguilar-Osorio G."/>
            <person name="Amillis S."/>
            <person name="Uchima C.A."/>
            <person name="Anderluh G."/>
            <person name="Asadollahi M."/>
            <person name="Askin M."/>
            <person name="Barry K."/>
            <person name="Battaglia E."/>
            <person name="Bayram O."/>
            <person name="Benocci T."/>
            <person name="Braus-Stromeyer S.A."/>
            <person name="Caldana C."/>
            <person name="Canovas D."/>
            <person name="Cerqueira G.C."/>
            <person name="Chen F."/>
            <person name="Chen W."/>
            <person name="Choi C."/>
            <person name="Clum A."/>
            <person name="Dos Santos R.A."/>
            <person name="Damasio A.R."/>
            <person name="Diallinas G."/>
            <person name="Emri T."/>
            <person name="Fekete E."/>
            <person name="Flipphi M."/>
            <person name="Freyberg S."/>
            <person name="Gallo A."/>
            <person name="Gournas C."/>
            <person name="Habgood R."/>
            <person name="Hainaut M."/>
            <person name="Harispe M.L."/>
            <person name="Henrissat B."/>
            <person name="Hilden K.S."/>
            <person name="Hope R."/>
            <person name="Hossain A."/>
            <person name="Karabika E."/>
            <person name="Karaffa L."/>
            <person name="Karanyi Z."/>
            <person name="Krasevec N."/>
            <person name="Kuo A."/>
            <person name="Kusch H."/>
            <person name="LaButti K."/>
            <person name="Lagendijk E.L."/>
            <person name="Lapidus A."/>
            <person name="Levasseur A."/>
            <person name="Lindquist E."/>
            <person name="Lipzen A."/>
            <person name="Logrieco A.F."/>
            <person name="MacCabe A."/>
            <person name="Maekelae M.R."/>
            <person name="Malavazi I."/>
            <person name="Melin P."/>
            <person name="Meyer V."/>
            <person name="Mielnichuk N."/>
            <person name="Miskei M."/>
            <person name="Molnar A.P."/>
            <person name="Mule G."/>
            <person name="Ngan C.Y."/>
            <person name="Orejas M."/>
            <person name="Orosz E."/>
            <person name="Ouedraogo J.P."/>
            <person name="Overkamp K.M."/>
            <person name="Park H.-S."/>
            <person name="Perrone G."/>
            <person name="Piumi F."/>
            <person name="Punt P.J."/>
            <person name="Ram A.F."/>
            <person name="Ramon A."/>
            <person name="Rauscher S."/>
            <person name="Record E."/>
            <person name="Riano-Pachon D.M."/>
            <person name="Robert V."/>
            <person name="Roehrig J."/>
            <person name="Ruller R."/>
            <person name="Salamov A."/>
            <person name="Salih N.S."/>
            <person name="Samson R.A."/>
            <person name="Sandor E."/>
            <person name="Sanguinetti M."/>
            <person name="Schuetze T."/>
            <person name="Sepcic K."/>
            <person name="Shelest E."/>
            <person name="Sherlock G."/>
            <person name="Sophianopoulou V."/>
            <person name="Squina F.M."/>
            <person name="Sun H."/>
            <person name="Susca A."/>
            <person name="Todd R.B."/>
            <person name="Tsang A."/>
            <person name="Unkles S.E."/>
            <person name="van de Wiele N."/>
            <person name="van Rossen-Uffink D."/>
            <person name="Oliveira J.V."/>
            <person name="Vesth T.C."/>
            <person name="Visser J."/>
            <person name="Yu J.-H."/>
            <person name="Zhou M."/>
            <person name="Andersen M.R."/>
            <person name="Archer D.B."/>
            <person name="Baker S.E."/>
            <person name="Benoit I."/>
            <person name="Brakhage A.A."/>
            <person name="Braus G.H."/>
            <person name="Fischer R."/>
            <person name="Frisvad J.C."/>
            <person name="Goldman G.H."/>
            <person name="Houbraken J."/>
            <person name="Oakley B."/>
            <person name="Pocsi I."/>
            <person name="Scazzocchio C."/>
            <person name="Seiboth B."/>
            <person name="vanKuyk P.A."/>
            <person name="Wortman J."/>
            <person name="Dyer P.S."/>
            <person name="Grigoriev I.V."/>
        </authorList>
    </citation>
    <scope>NUCLEOTIDE SEQUENCE [LARGE SCALE GENOMIC DNA]</scope>
    <source>
        <strain evidence="2">CBS 516.65</strain>
    </source>
</reference>
<dbReference type="AlphaFoldDB" id="A0A1L9VQG8"/>
<proteinExistence type="predicted"/>
<dbReference type="Proteomes" id="UP000184300">
    <property type="component" value="Unassembled WGS sequence"/>
</dbReference>
<name>A0A1L9VQG8_ASPGL</name>
<dbReference type="GeneID" id="34462446"/>
<dbReference type="VEuPathDB" id="FungiDB:ASPGLDRAFT_45194"/>
<evidence type="ECO:0000313" key="2">
    <source>
        <dbReference type="Proteomes" id="UP000184300"/>
    </source>
</evidence>
<keyword evidence="2" id="KW-1185">Reference proteome</keyword>
<sequence length="140" mass="15744">MLLQLLQKNGNINLDDINAGWDAPSPSMVIKLLRAGHSKEKTVVIVIDNLHKIAEVQGRNRMSMTIWSLRNLLFESQGFTLVCFISAISDPLDQSFFGSLMIALPCNPPEFTRRLKEGANTEADDIFGKTDAMSYWQSER</sequence>
<dbReference type="RefSeq" id="XP_022402851.1">
    <property type="nucleotide sequence ID" value="XM_022546185.1"/>
</dbReference>
<evidence type="ECO:0000313" key="1">
    <source>
        <dbReference type="EMBL" id="OJJ86157.1"/>
    </source>
</evidence>